<comment type="caution">
    <text evidence="1">The sequence shown here is derived from an EMBL/GenBank/DDBJ whole genome shotgun (WGS) entry which is preliminary data.</text>
</comment>
<accession>A0ACC2K1P2</accession>
<organism evidence="1 2">
    <name type="scientific">Lasiodiplodia mahajangana</name>
    <dbReference type="NCBI Taxonomy" id="1108764"/>
    <lineage>
        <taxon>Eukaryota</taxon>
        <taxon>Fungi</taxon>
        <taxon>Dikarya</taxon>
        <taxon>Ascomycota</taxon>
        <taxon>Pezizomycotina</taxon>
        <taxon>Dothideomycetes</taxon>
        <taxon>Dothideomycetes incertae sedis</taxon>
        <taxon>Botryosphaeriales</taxon>
        <taxon>Botryosphaeriaceae</taxon>
        <taxon>Lasiodiplodia</taxon>
    </lineage>
</organism>
<reference evidence="1" key="1">
    <citation type="submission" date="2022-12" db="EMBL/GenBank/DDBJ databases">
        <title>Genome Sequence of Lasiodiplodia mahajangana.</title>
        <authorList>
            <person name="Buettner E."/>
        </authorList>
    </citation>
    <scope>NUCLEOTIDE SEQUENCE</scope>
    <source>
        <strain evidence="1">VT137</strain>
    </source>
</reference>
<keyword evidence="2" id="KW-1185">Reference proteome</keyword>
<gene>
    <name evidence="1" type="ORF">O1611_g15</name>
</gene>
<evidence type="ECO:0000313" key="1">
    <source>
        <dbReference type="EMBL" id="KAJ8133606.1"/>
    </source>
</evidence>
<dbReference type="Proteomes" id="UP001153332">
    <property type="component" value="Unassembled WGS sequence"/>
</dbReference>
<evidence type="ECO:0000313" key="2">
    <source>
        <dbReference type="Proteomes" id="UP001153332"/>
    </source>
</evidence>
<sequence>MIHGRKASTHPVRNTKEAHLESYSPQGEESGQRVDSKKEDLKPPESLLSQYSSPSTSFGSQSGASGSSSRLSGALNQQAAAQSTSHGPGIFTAHVAQSWILSRGSSTNQYEDRKSLIEGKVDVDKESRLRDDQGADKGEQLHRERDEYPQIGNIKPSVGGQSAMSGLSSPPPCETSGPSGNVPRQWEVAEAIPSEGGISLPPFPGSPLQENYSPEIAELERNLHGSDPTAMGGNWVAYEETNRGRQFDVEGSKDRRETQQNSGHFTDHGKGNLDSLNSLLRLLSLQGEAECVDVILRVYDEFRECAVCDGGEQGVEDSSTQPRRESSQSQSRSSNKRLQQELEDSDSEKRGLKKRKRTEAQTIDVKPGEFLACPFYKLNPYIYSACSHFKGLDISKTGHHLRTFHTGENSCAGCYKSFRDAQERDIHDARDLCRSTRGPSVLNIKISKKQGITGKERWFDIRSQLFPDMQRPENPWWSHWPTELQIILTTIKKIREQGGTLPSSKATLGWSHHFRSEWSTSPPEHLPDLLKQWSPRVDDDVSTRSAQTNSAENIRPPAVDNPQGIDIGPGIESSMSSFIPLSEPSDRTDNSGPSSQINTTSTQRETTPSSTPSSNFGDDIKSPLPDSPGFDFSGNDTLEMLLTMENNTSESGQIDQGAFIAEGEMNNWEGPALFLDADFGVPVLDAQHPEASIWDNADPNYIDLNYIDPNYINLSYIDPSAASLICADPTMGLGLLIGEEPFDGAFPINE</sequence>
<protein>
    <submittedName>
        <fullName evidence="1">Uncharacterized protein</fullName>
    </submittedName>
</protein>
<proteinExistence type="predicted"/>
<name>A0ACC2K1P2_9PEZI</name>
<dbReference type="EMBL" id="JAPUUL010000002">
    <property type="protein sequence ID" value="KAJ8133606.1"/>
    <property type="molecule type" value="Genomic_DNA"/>
</dbReference>